<dbReference type="AlphaFoldDB" id="A0A0G4PWA5"/>
<sequence>MNWSRRLKGLPNCLWPEISSAWLQGPPPLHSEPSGETGEVELTILVLSCGSLVRRGGDRV</sequence>
<proteinExistence type="predicted"/>
<evidence type="ECO:0000313" key="2">
    <source>
        <dbReference type="Proteomes" id="UP000053732"/>
    </source>
</evidence>
<gene>
    <name evidence="1" type="ORF">PCAMFM013_S057g000001</name>
</gene>
<dbReference type="Proteomes" id="UP000053732">
    <property type="component" value="Unassembled WGS sequence"/>
</dbReference>
<name>A0A0G4PWA5_PENC3</name>
<protein>
    <submittedName>
        <fullName evidence="1">Str. FM013</fullName>
    </submittedName>
</protein>
<organism evidence="1 2">
    <name type="scientific">Penicillium camemberti (strain FM 013)</name>
    <dbReference type="NCBI Taxonomy" id="1429867"/>
    <lineage>
        <taxon>Eukaryota</taxon>
        <taxon>Fungi</taxon>
        <taxon>Dikarya</taxon>
        <taxon>Ascomycota</taxon>
        <taxon>Pezizomycotina</taxon>
        <taxon>Eurotiomycetes</taxon>
        <taxon>Eurotiomycetidae</taxon>
        <taxon>Eurotiales</taxon>
        <taxon>Aspergillaceae</taxon>
        <taxon>Penicillium</taxon>
    </lineage>
</organism>
<keyword evidence="2" id="KW-1185">Reference proteome</keyword>
<accession>A0A0G4PWA5</accession>
<evidence type="ECO:0000313" key="1">
    <source>
        <dbReference type="EMBL" id="CRL30679.1"/>
    </source>
</evidence>
<dbReference type="EMBL" id="HG793190">
    <property type="protein sequence ID" value="CRL30679.1"/>
    <property type="molecule type" value="Genomic_DNA"/>
</dbReference>
<reference evidence="1 2" key="1">
    <citation type="journal article" date="2014" name="Nat. Commun.">
        <title>Multiple recent horizontal transfers of a large genomic region in cheese making fungi.</title>
        <authorList>
            <person name="Cheeseman K."/>
            <person name="Ropars J."/>
            <person name="Renault P."/>
            <person name="Dupont J."/>
            <person name="Gouzy J."/>
            <person name="Branca A."/>
            <person name="Abraham A.L."/>
            <person name="Ceppi M."/>
            <person name="Conseiller E."/>
            <person name="Debuchy R."/>
            <person name="Malagnac F."/>
            <person name="Goarin A."/>
            <person name="Silar P."/>
            <person name="Lacoste S."/>
            <person name="Sallet E."/>
            <person name="Bensimon A."/>
            <person name="Giraud T."/>
            <person name="Brygoo Y."/>
        </authorList>
    </citation>
    <scope>NUCLEOTIDE SEQUENCE [LARGE SCALE GENOMIC DNA]</scope>
    <source>
        <strain evidence="2">FM 013</strain>
    </source>
</reference>